<accession>A0ABN7WN01</accession>
<gene>
    <name evidence="1" type="ORF">GMARGA_LOCUS32928</name>
</gene>
<organism evidence="1 2">
    <name type="scientific">Gigaspora margarita</name>
    <dbReference type="NCBI Taxonomy" id="4874"/>
    <lineage>
        <taxon>Eukaryota</taxon>
        <taxon>Fungi</taxon>
        <taxon>Fungi incertae sedis</taxon>
        <taxon>Mucoromycota</taxon>
        <taxon>Glomeromycotina</taxon>
        <taxon>Glomeromycetes</taxon>
        <taxon>Diversisporales</taxon>
        <taxon>Gigasporaceae</taxon>
        <taxon>Gigaspora</taxon>
    </lineage>
</organism>
<sequence length="399" mass="47067">WNNEQYENNLYDTNSESDNSEEKMFFTDIDNATGIFNDTIFDLTWDQESQFGTFENFTTMAMFVWITKYMIFKNSTKVYYFSLLNYLQHMLKNPSISSKLYFGPGVLLESDKELWEGNLWAESPLFGQSNLMTLREYGRIQSFVTKDNSMKAQIQRIIPYIEEQPYLIVEPSLLIQKIIVWLKDQSPPQHFDLSINGIIYCFNEYWKIRFIKLRNQHPAKYISENLPPDSTMPILKFFLDLYYDDFGTFRNIYHSLGGIYLQIGNMLYQMKKQLRNHFVIGFVPFGGDFKDFIKPFLHEIKKLEQEFIINLNGINYWIIGGLGVFTADLPQGNDIAGTLYHNTYRSCRTCKASKNQLTDLSFDLYYYGRYHQLTNQEFQLINRQSSNNAKSRLCSQYGL</sequence>
<evidence type="ECO:0000313" key="1">
    <source>
        <dbReference type="EMBL" id="CAG8836218.1"/>
    </source>
</evidence>
<evidence type="ECO:0000313" key="2">
    <source>
        <dbReference type="Proteomes" id="UP000789901"/>
    </source>
</evidence>
<reference evidence="1 2" key="1">
    <citation type="submission" date="2021-06" db="EMBL/GenBank/DDBJ databases">
        <authorList>
            <person name="Kallberg Y."/>
            <person name="Tangrot J."/>
            <person name="Rosling A."/>
        </authorList>
    </citation>
    <scope>NUCLEOTIDE SEQUENCE [LARGE SCALE GENOMIC DNA]</scope>
    <source>
        <strain evidence="1 2">120-4 pot B 10/14</strain>
    </source>
</reference>
<name>A0ABN7WN01_GIGMA</name>
<protein>
    <submittedName>
        <fullName evidence="1">33307_t:CDS:1</fullName>
    </submittedName>
</protein>
<dbReference type="Proteomes" id="UP000789901">
    <property type="component" value="Unassembled WGS sequence"/>
</dbReference>
<keyword evidence="2" id="KW-1185">Reference proteome</keyword>
<proteinExistence type="predicted"/>
<comment type="caution">
    <text evidence="1">The sequence shown here is derived from an EMBL/GenBank/DDBJ whole genome shotgun (WGS) entry which is preliminary data.</text>
</comment>
<feature type="non-terminal residue" evidence="1">
    <location>
        <position position="1"/>
    </location>
</feature>
<dbReference type="EMBL" id="CAJVQB010053099">
    <property type="protein sequence ID" value="CAG8836218.1"/>
    <property type="molecule type" value="Genomic_DNA"/>
</dbReference>